<feature type="region of interest" description="Disordered" evidence="1">
    <location>
        <begin position="38"/>
        <end position="73"/>
    </location>
</feature>
<feature type="compositionally biased region" description="Polar residues" evidence="1">
    <location>
        <begin position="58"/>
        <end position="73"/>
    </location>
</feature>
<gene>
    <name evidence="2" type="ORF">DEBURN_LOCUS8404</name>
</gene>
<sequence>MVDIEFSSLRKQNELQDINTAKIVNPIKRSMMEIINNNINNGNGNNESNSSSGSQQNLLRTNARSSNLSTNNN</sequence>
<feature type="compositionally biased region" description="Low complexity" evidence="1">
    <location>
        <begin position="38"/>
        <end position="57"/>
    </location>
</feature>
<organism evidence="2 3">
    <name type="scientific">Diversispora eburnea</name>
    <dbReference type="NCBI Taxonomy" id="1213867"/>
    <lineage>
        <taxon>Eukaryota</taxon>
        <taxon>Fungi</taxon>
        <taxon>Fungi incertae sedis</taxon>
        <taxon>Mucoromycota</taxon>
        <taxon>Glomeromycotina</taxon>
        <taxon>Glomeromycetes</taxon>
        <taxon>Diversisporales</taxon>
        <taxon>Diversisporaceae</taxon>
        <taxon>Diversispora</taxon>
    </lineage>
</organism>
<keyword evidence="3" id="KW-1185">Reference proteome</keyword>
<protein>
    <submittedName>
        <fullName evidence="2">9932_t:CDS:1</fullName>
    </submittedName>
</protein>
<evidence type="ECO:0000313" key="3">
    <source>
        <dbReference type="Proteomes" id="UP000789706"/>
    </source>
</evidence>
<dbReference type="Proteomes" id="UP000789706">
    <property type="component" value="Unassembled WGS sequence"/>
</dbReference>
<proteinExistence type="predicted"/>
<dbReference type="AlphaFoldDB" id="A0A9N9G4V0"/>
<accession>A0A9N9G4V0</accession>
<name>A0A9N9G4V0_9GLOM</name>
<evidence type="ECO:0000313" key="2">
    <source>
        <dbReference type="EMBL" id="CAG8577527.1"/>
    </source>
</evidence>
<reference evidence="2" key="1">
    <citation type="submission" date="2021-06" db="EMBL/GenBank/DDBJ databases">
        <authorList>
            <person name="Kallberg Y."/>
            <person name="Tangrot J."/>
            <person name="Rosling A."/>
        </authorList>
    </citation>
    <scope>NUCLEOTIDE SEQUENCE</scope>
    <source>
        <strain evidence="2">AZ414A</strain>
    </source>
</reference>
<comment type="caution">
    <text evidence="2">The sequence shown here is derived from an EMBL/GenBank/DDBJ whole genome shotgun (WGS) entry which is preliminary data.</text>
</comment>
<evidence type="ECO:0000256" key="1">
    <source>
        <dbReference type="SAM" id="MobiDB-lite"/>
    </source>
</evidence>
<dbReference type="EMBL" id="CAJVPK010001225">
    <property type="protein sequence ID" value="CAG8577527.1"/>
    <property type="molecule type" value="Genomic_DNA"/>
</dbReference>